<feature type="domain" description="Aminoglycoside phosphotransferase" evidence="1">
    <location>
        <begin position="47"/>
        <end position="97"/>
    </location>
</feature>
<dbReference type="Gene3D" id="3.90.1200.10">
    <property type="match status" value="1"/>
</dbReference>
<comment type="caution">
    <text evidence="2">The sequence shown here is derived from an EMBL/GenBank/DDBJ whole genome shotgun (WGS) entry which is preliminary data.</text>
</comment>
<dbReference type="InterPro" id="IPR002575">
    <property type="entry name" value="Aminoglycoside_PTrfase"/>
</dbReference>
<name>A0ABU5CBY9_9BACI</name>
<dbReference type="EMBL" id="JAWDIP010000004">
    <property type="protein sequence ID" value="MDY0396857.1"/>
    <property type="molecule type" value="Genomic_DNA"/>
</dbReference>
<dbReference type="InterPro" id="IPR011009">
    <property type="entry name" value="Kinase-like_dom_sf"/>
</dbReference>
<evidence type="ECO:0000313" key="3">
    <source>
        <dbReference type="Proteomes" id="UP001281447"/>
    </source>
</evidence>
<sequence>MSERMQKRFYRFTQSASIFHEYGYDRLYTEIYKVSANLLESAFSYPWHEKMNLAKKNGRWIHGDVASHNFIHDETTVLIDFDLLATAPQIYDYMQLGQRFLPYIDWNLDALLAYQMVDDHDLPIWLTMIGLPSDVMREWHITIAKKEHQHQRIFTKNGGRLGTTQNLFEKRSFNATIKVITLMKTDKDRSDFI</sequence>
<dbReference type="Proteomes" id="UP001281447">
    <property type="component" value="Unassembled WGS sequence"/>
</dbReference>
<evidence type="ECO:0000313" key="2">
    <source>
        <dbReference type="EMBL" id="MDY0396857.1"/>
    </source>
</evidence>
<dbReference type="SUPFAM" id="SSF56112">
    <property type="entry name" value="Protein kinase-like (PK-like)"/>
    <property type="match status" value="1"/>
</dbReference>
<accession>A0ABU5CBY9</accession>
<proteinExistence type="predicted"/>
<keyword evidence="3" id="KW-1185">Reference proteome</keyword>
<dbReference type="Pfam" id="PF01636">
    <property type="entry name" value="APH"/>
    <property type="match status" value="1"/>
</dbReference>
<gene>
    <name evidence="2" type="ORF">RWE15_24365</name>
</gene>
<organism evidence="2 3">
    <name type="scientific">Tigheibacillus halophilus</name>
    <dbReference type="NCBI Taxonomy" id="361280"/>
    <lineage>
        <taxon>Bacteria</taxon>
        <taxon>Bacillati</taxon>
        <taxon>Bacillota</taxon>
        <taxon>Bacilli</taxon>
        <taxon>Bacillales</taxon>
        <taxon>Bacillaceae</taxon>
        <taxon>Tigheibacillus</taxon>
    </lineage>
</organism>
<protein>
    <submittedName>
        <fullName evidence="2">Phosphotransferase</fullName>
    </submittedName>
</protein>
<evidence type="ECO:0000259" key="1">
    <source>
        <dbReference type="Pfam" id="PF01636"/>
    </source>
</evidence>
<reference evidence="2 3" key="1">
    <citation type="submission" date="2023-10" db="EMBL/GenBank/DDBJ databases">
        <title>Virgibacillus halophilus 5B73C genome.</title>
        <authorList>
            <person name="Miliotis G."/>
            <person name="Sengupta P."/>
            <person name="Hameed A."/>
            <person name="Chuvochina M."/>
            <person name="Mcdonagh F."/>
            <person name="Simpson A.C."/>
            <person name="Singh N.K."/>
            <person name="Rekha P.D."/>
            <person name="Raman K."/>
            <person name="Hugenholtz P."/>
            <person name="Venkateswaran K."/>
        </authorList>
    </citation>
    <scope>NUCLEOTIDE SEQUENCE [LARGE SCALE GENOMIC DNA]</scope>
    <source>
        <strain evidence="2 3">5B73C</strain>
    </source>
</reference>